<reference evidence="3" key="1">
    <citation type="submission" date="2022-11" db="EMBL/GenBank/DDBJ databases">
        <title>Corynebacterium sp. isolated from Penguins.</title>
        <authorList>
            <person name="Sedlar K."/>
            <person name="Svec P."/>
        </authorList>
    </citation>
    <scope>NUCLEOTIDE SEQUENCE</scope>
    <source>
        <strain evidence="3">P5875</strain>
    </source>
</reference>
<feature type="region of interest" description="Disordered" evidence="1">
    <location>
        <begin position="31"/>
        <end position="64"/>
    </location>
</feature>
<gene>
    <name evidence="3" type="ORF">OS123_03200</name>
</gene>
<name>A0A9Q4CAX0_9CORY</name>
<keyword evidence="2" id="KW-0732">Signal</keyword>
<feature type="compositionally biased region" description="Polar residues" evidence="1">
    <location>
        <begin position="38"/>
        <end position="50"/>
    </location>
</feature>
<proteinExistence type="predicted"/>
<protein>
    <submittedName>
        <fullName evidence="3">DUF3558 family protein</fullName>
    </submittedName>
</protein>
<evidence type="ECO:0000256" key="2">
    <source>
        <dbReference type="SAM" id="SignalP"/>
    </source>
</evidence>
<evidence type="ECO:0000256" key="1">
    <source>
        <dbReference type="SAM" id="MobiDB-lite"/>
    </source>
</evidence>
<dbReference type="RefSeq" id="WP_267169103.1">
    <property type="nucleotide sequence ID" value="NZ_JAPMKX010000001.1"/>
</dbReference>
<accession>A0A9Q4CAX0</accession>
<feature type="signal peptide" evidence="2">
    <location>
        <begin position="1"/>
        <end position="29"/>
    </location>
</feature>
<comment type="caution">
    <text evidence="3">The sequence shown here is derived from an EMBL/GenBank/DDBJ whole genome shotgun (WGS) entry which is preliminary data.</text>
</comment>
<evidence type="ECO:0000313" key="4">
    <source>
        <dbReference type="Proteomes" id="UP001070238"/>
    </source>
</evidence>
<sequence>MEKVKTPLNAPRLLGLLLACGALTLPACQSPPHPATDTGATPSTVDSNDSAGEHTTEVDLSSATSNADGSAIVFDPLEAGKNLPDPCVELSEDVLRNVGFVDTPERETIGLNDHLPGKGITCNFGFTEKYDGIALVGIDSDTVSKEYLMRRGFFIRNAPESIVPNAYFYTYSPNRGDNCSIGAHTPRGRLGIGITGEMPWTRDDFCTEALRYFDKLYKSTNSFEWLER</sequence>
<organism evidence="3 4">
    <name type="scientific">Corynebacterium antarcticum</name>
    <dbReference type="NCBI Taxonomy" id="2800405"/>
    <lineage>
        <taxon>Bacteria</taxon>
        <taxon>Bacillati</taxon>
        <taxon>Actinomycetota</taxon>
        <taxon>Actinomycetes</taxon>
        <taxon>Mycobacteriales</taxon>
        <taxon>Corynebacteriaceae</taxon>
        <taxon>Corynebacterium</taxon>
    </lineage>
</organism>
<dbReference type="Proteomes" id="UP001070238">
    <property type="component" value="Unassembled WGS sequence"/>
</dbReference>
<feature type="chain" id="PRO_5040160491" evidence="2">
    <location>
        <begin position="30"/>
        <end position="228"/>
    </location>
</feature>
<evidence type="ECO:0000313" key="3">
    <source>
        <dbReference type="EMBL" id="MCX7537555.1"/>
    </source>
</evidence>
<dbReference type="AlphaFoldDB" id="A0A9Q4CAX0"/>
<dbReference type="EMBL" id="JAPMKX010000001">
    <property type="protein sequence ID" value="MCX7537555.1"/>
    <property type="molecule type" value="Genomic_DNA"/>
</dbReference>